<evidence type="ECO:0000313" key="9">
    <source>
        <dbReference type="Proteomes" id="UP001230188"/>
    </source>
</evidence>
<evidence type="ECO:0000256" key="5">
    <source>
        <dbReference type="ARBA" id="ARBA00023242"/>
    </source>
</evidence>
<sequence length="436" mass="48353">MGENQVETYAAAALVEPPNDEQLVAHLTAGNFAMTDQVSVCAQLGFSTTAKDHGHVGGLLAGKIGSNKFVADYAVDSRAKCRDTKCNAYILQSDLRIGKIPPSIKTGHSCRTHWYHLPCIFRSFRRACKGTKTITSVNDIANFDRLRPSDQQHIRICIQCAKNQRDRLMNSMLPQPLFNSSTTNNQNTEPLETAASSSSEEGAPTFEDNNNAAAAAKPLKERKRRASSDKPAPAKKAALMNDMNVSEHEVAGILGLTMLSQPNEEAESPAAAAAEKPPAEDNHPEHRDHPPPAPSFEGGDADHANGGRRLVVPKPKVEDVPTVQREMIPPEWRLGPKVEDVPTVQREMIPPEWRLGPKFSSPEFTDEVKRRWRPPGTKCEFLYRDQWHVGYIESYTSQEAIVKFENREGLVPIDLVTEKHRVCWVIGTYTSQSKFA</sequence>
<dbReference type="AlphaFoldDB" id="A0AAD7U6I6"/>
<dbReference type="GO" id="GO:0005634">
    <property type="term" value="C:nucleus"/>
    <property type="evidence" value="ECO:0007669"/>
    <property type="project" value="UniProtKB-SubCell"/>
</dbReference>
<keyword evidence="2" id="KW-0479">Metal-binding</keyword>
<evidence type="ECO:0000256" key="4">
    <source>
        <dbReference type="ARBA" id="ARBA00022833"/>
    </source>
</evidence>
<protein>
    <recommendedName>
        <fullName evidence="7">PARP-type domain-containing protein</fullName>
    </recommendedName>
</protein>
<dbReference type="GO" id="GO:0003677">
    <property type="term" value="F:DNA binding"/>
    <property type="evidence" value="ECO:0007669"/>
    <property type="project" value="InterPro"/>
</dbReference>
<reference evidence="8" key="1">
    <citation type="submission" date="2023-01" db="EMBL/GenBank/DDBJ databases">
        <title>Metagenome sequencing of chrysophaentin producing Chrysophaeum taylorii.</title>
        <authorList>
            <person name="Davison J."/>
            <person name="Bewley C."/>
        </authorList>
    </citation>
    <scope>NUCLEOTIDE SEQUENCE</scope>
    <source>
        <strain evidence="8">NIES-1699</strain>
    </source>
</reference>
<keyword evidence="5" id="KW-0539">Nucleus</keyword>
<evidence type="ECO:0000313" key="8">
    <source>
        <dbReference type="EMBL" id="KAJ8598144.1"/>
    </source>
</evidence>
<evidence type="ECO:0000256" key="3">
    <source>
        <dbReference type="ARBA" id="ARBA00022771"/>
    </source>
</evidence>
<feature type="region of interest" description="Disordered" evidence="6">
    <location>
        <begin position="263"/>
        <end position="315"/>
    </location>
</feature>
<dbReference type="SMART" id="SM01336">
    <property type="entry name" value="zf-PARP"/>
    <property type="match status" value="1"/>
</dbReference>
<evidence type="ECO:0000256" key="6">
    <source>
        <dbReference type="SAM" id="MobiDB-lite"/>
    </source>
</evidence>
<comment type="subcellular location">
    <subcellularLocation>
        <location evidence="1">Nucleus</location>
    </subcellularLocation>
</comment>
<feature type="region of interest" description="Disordered" evidence="6">
    <location>
        <begin position="174"/>
        <end position="243"/>
    </location>
</feature>
<evidence type="ECO:0000256" key="1">
    <source>
        <dbReference type="ARBA" id="ARBA00004123"/>
    </source>
</evidence>
<name>A0AAD7U6I6_9STRA</name>
<organism evidence="8 9">
    <name type="scientific">Chrysophaeum taylorii</name>
    <dbReference type="NCBI Taxonomy" id="2483200"/>
    <lineage>
        <taxon>Eukaryota</taxon>
        <taxon>Sar</taxon>
        <taxon>Stramenopiles</taxon>
        <taxon>Ochrophyta</taxon>
        <taxon>Pelagophyceae</taxon>
        <taxon>Pelagomonadales</taxon>
        <taxon>Pelagomonadaceae</taxon>
        <taxon>Chrysophaeum</taxon>
    </lineage>
</organism>
<dbReference type="InterPro" id="IPR036957">
    <property type="entry name" value="Znf_PARP_sf"/>
</dbReference>
<dbReference type="Pfam" id="PF00645">
    <property type="entry name" value="zf-PARP"/>
    <property type="match status" value="1"/>
</dbReference>
<accession>A0AAD7U6I6</accession>
<dbReference type="SUPFAM" id="SSF57716">
    <property type="entry name" value="Glucocorticoid receptor-like (DNA-binding domain)"/>
    <property type="match status" value="1"/>
</dbReference>
<dbReference type="Proteomes" id="UP001230188">
    <property type="component" value="Unassembled WGS sequence"/>
</dbReference>
<keyword evidence="3" id="KW-0863">Zinc-finger</keyword>
<dbReference type="GO" id="GO:0008270">
    <property type="term" value="F:zinc ion binding"/>
    <property type="evidence" value="ECO:0007669"/>
    <property type="project" value="UniProtKB-KW"/>
</dbReference>
<proteinExistence type="predicted"/>
<feature type="compositionally biased region" description="Low complexity" evidence="6">
    <location>
        <begin position="188"/>
        <end position="216"/>
    </location>
</feature>
<feature type="compositionally biased region" description="Basic and acidic residues" evidence="6">
    <location>
        <begin position="277"/>
        <end position="290"/>
    </location>
</feature>
<dbReference type="InterPro" id="IPR001510">
    <property type="entry name" value="Znf_PARP"/>
</dbReference>
<feature type="domain" description="PARP-type" evidence="7">
    <location>
        <begin position="69"/>
        <end position="162"/>
    </location>
</feature>
<dbReference type="PROSITE" id="PS50064">
    <property type="entry name" value="ZF_PARP_2"/>
    <property type="match status" value="1"/>
</dbReference>
<evidence type="ECO:0000259" key="7">
    <source>
        <dbReference type="PROSITE" id="PS50064"/>
    </source>
</evidence>
<evidence type="ECO:0000256" key="2">
    <source>
        <dbReference type="ARBA" id="ARBA00022723"/>
    </source>
</evidence>
<comment type="caution">
    <text evidence="8">The sequence shown here is derived from an EMBL/GenBank/DDBJ whole genome shotgun (WGS) entry which is preliminary data.</text>
</comment>
<gene>
    <name evidence="8" type="ORF">CTAYLR_007415</name>
</gene>
<dbReference type="EMBL" id="JAQMWT010000686">
    <property type="protein sequence ID" value="KAJ8598144.1"/>
    <property type="molecule type" value="Genomic_DNA"/>
</dbReference>
<keyword evidence="4" id="KW-0862">Zinc</keyword>
<dbReference type="Gene3D" id="3.30.1740.10">
    <property type="entry name" value="Zinc finger, PARP-type"/>
    <property type="match status" value="1"/>
</dbReference>
<keyword evidence="9" id="KW-1185">Reference proteome</keyword>
<feature type="compositionally biased region" description="Polar residues" evidence="6">
    <location>
        <begin position="177"/>
        <end position="187"/>
    </location>
</feature>